<keyword evidence="2" id="KW-1185">Reference proteome</keyword>
<dbReference type="OMA" id="GHHIVKS"/>
<dbReference type="EnsemblPlants" id="OB05G22990.1">
    <property type="protein sequence ID" value="OB05G22990.1"/>
    <property type="gene ID" value="OB05G22990"/>
</dbReference>
<dbReference type="Proteomes" id="UP000006038">
    <property type="component" value="Chromosome 5"/>
</dbReference>
<organism evidence="1">
    <name type="scientific">Oryza brachyantha</name>
    <name type="common">malo sina</name>
    <dbReference type="NCBI Taxonomy" id="4533"/>
    <lineage>
        <taxon>Eukaryota</taxon>
        <taxon>Viridiplantae</taxon>
        <taxon>Streptophyta</taxon>
        <taxon>Embryophyta</taxon>
        <taxon>Tracheophyta</taxon>
        <taxon>Spermatophyta</taxon>
        <taxon>Magnoliopsida</taxon>
        <taxon>Liliopsida</taxon>
        <taxon>Poales</taxon>
        <taxon>Poaceae</taxon>
        <taxon>BOP clade</taxon>
        <taxon>Oryzoideae</taxon>
        <taxon>Oryzeae</taxon>
        <taxon>Oryzinae</taxon>
        <taxon>Oryza</taxon>
    </lineage>
</organism>
<evidence type="ECO:0000313" key="1">
    <source>
        <dbReference type="EnsemblPlants" id="OB05G22990.1"/>
    </source>
</evidence>
<proteinExistence type="predicted"/>
<sequence length="144" mass="15874">MAQANISLGRLSLHGGDRTSGHHIVKSFTDDELDQVIDDRLDVPVFDNEGWRRYDFRCGYLDYSAAAEEAYQLVGIGDDYELFMTNNNVVRDVSHLGKGVSLLVFAFRSEGLLAKQTEGDAASGALCMVILFFVGRCQQCSIAS</sequence>
<reference evidence="1" key="1">
    <citation type="journal article" date="2013" name="Nat. Commun.">
        <title>Whole-genome sequencing of Oryza brachyantha reveals mechanisms underlying Oryza genome evolution.</title>
        <authorList>
            <person name="Chen J."/>
            <person name="Huang Q."/>
            <person name="Gao D."/>
            <person name="Wang J."/>
            <person name="Lang Y."/>
            <person name="Liu T."/>
            <person name="Li B."/>
            <person name="Bai Z."/>
            <person name="Luis Goicoechea J."/>
            <person name="Liang C."/>
            <person name="Chen C."/>
            <person name="Zhang W."/>
            <person name="Sun S."/>
            <person name="Liao Y."/>
            <person name="Zhang X."/>
            <person name="Yang L."/>
            <person name="Song C."/>
            <person name="Wang M."/>
            <person name="Shi J."/>
            <person name="Liu G."/>
            <person name="Liu J."/>
            <person name="Zhou H."/>
            <person name="Zhou W."/>
            <person name="Yu Q."/>
            <person name="An N."/>
            <person name="Chen Y."/>
            <person name="Cai Q."/>
            <person name="Wang B."/>
            <person name="Liu B."/>
            <person name="Min J."/>
            <person name="Huang Y."/>
            <person name="Wu H."/>
            <person name="Li Z."/>
            <person name="Zhang Y."/>
            <person name="Yin Y."/>
            <person name="Song W."/>
            <person name="Jiang J."/>
            <person name="Jackson S.A."/>
            <person name="Wing R.A."/>
            <person name="Wang J."/>
            <person name="Chen M."/>
        </authorList>
    </citation>
    <scope>NUCLEOTIDE SEQUENCE [LARGE SCALE GENOMIC DNA]</scope>
    <source>
        <strain evidence="1">cv. IRGC 101232</strain>
    </source>
</reference>
<protein>
    <submittedName>
        <fullName evidence="1">Uncharacterized protein</fullName>
    </submittedName>
</protein>
<evidence type="ECO:0000313" key="2">
    <source>
        <dbReference type="Proteomes" id="UP000006038"/>
    </source>
</evidence>
<reference evidence="1" key="2">
    <citation type="submission" date="2013-04" db="UniProtKB">
        <authorList>
            <consortium name="EnsemblPlants"/>
        </authorList>
    </citation>
    <scope>IDENTIFICATION</scope>
</reference>
<dbReference type="eggNOG" id="ENOG502R68J">
    <property type="taxonomic scope" value="Eukaryota"/>
</dbReference>
<dbReference type="Gramene" id="OB05G22990.1">
    <property type="protein sequence ID" value="OB05G22990.1"/>
    <property type="gene ID" value="OB05G22990"/>
</dbReference>
<dbReference type="PANTHER" id="PTHR34397">
    <property type="entry name" value="OS05G0237600 PROTEIN"/>
    <property type="match status" value="1"/>
</dbReference>
<name>J3M6S5_ORYBR</name>
<dbReference type="AlphaFoldDB" id="J3M6S5"/>
<dbReference type="PANTHER" id="PTHR34397:SF12">
    <property type="entry name" value="OS07G0424000 PROTEIN"/>
    <property type="match status" value="1"/>
</dbReference>
<accession>J3M6S5</accession>
<dbReference type="HOGENOM" id="CLU_1799446_0_0_1"/>